<dbReference type="EMBL" id="JACJQU010000007">
    <property type="protein sequence ID" value="MBD2294614.1"/>
    <property type="molecule type" value="Genomic_DNA"/>
</dbReference>
<evidence type="ECO:0000313" key="1">
    <source>
        <dbReference type="EMBL" id="MBD2294614.1"/>
    </source>
</evidence>
<reference evidence="2" key="1">
    <citation type="journal article" date="2020" name="ISME J.">
        <title>Comparative genomics reveals insights into cyanobacterial evolution and habitat adaptation.</title>
        <authorList>
            <person name="Chen M.Y."/>
            <person name="Teng W.K."/>
            <person name="Zhao L."/>
            <person name="Hu C.X."/>
            <person name="Zhou Y.K."/>
            <person name="Han B.P."/>
            <person name="Song L.R."/>
            <person name="Shu W.S."/>
        </authorList>
    </citation>
    <scope>NUCLEOTIDE SEQUENCE [LARGE SCALE GENOMIC DNA]</scope>
    <source>
        <strain evidence="2">FACHB-251</strain>
    </source>
</reference>
<gene>
    <name evidence="1" type="ORF">H6G06_14280</name>
</gene>
<dbReference type="RefSeq" id="WP_190561184.1">
    <property type="nucleotide sequence ID" value="NZ_JACJQU010000007.1"/>
</dbReference>
<dbReference type="AlphaFoldDB" id="A0A926WIU6"/>
<protein>
    <submittedName>
        <fullName evidence="1">Chromosome segregation ATPase</fullName>
    </submittedName>
</protein>
<proteinExistence type="predicted"/>
<name>A0A926WIU6_9NOST</name>
<organism evidence="1 2">
    <name type="scientific">Anabaena sphaerica FACHB-251</name>
    <dbReference type="NCBI Taxonomy" id="2692883"/>
    <lineage>
        <taxon>Bacteria</taxon>
        <taxon>Bacillati</taxon>
        <taxon>Cyanobacteriota</taxon>
        <taxon>Cyanophyceae</taxon>
        <taxon>Nostocales</taxon>
        <taxon>Nostocaceae</taxon>
        <taxon>Anabaena</taxon>
    </lineage>
</organism>
<dbReference type="Proteomes" id="UP000662185">
    <property type="component" value="Unassembled WGS sequence"/>
</dbReference>
<sequence>MPPIEPLESSSPQPMSSNWYLLTVRSKKREVFLKYLKFAIDQNKLEEFFLDIKIPQDSVYEDMVLLNLSNFKTASTYLKKVECFQNIERKPLQSTQVNRMLGIL</sequence>
<comment type="caution">
    <text evidence="1">The sequence shown here is derived from an EMBL/GenBank/DDBJ whole genome shotgun (WGS) entry which is preliminary data.</text>
</comment>
<accession>A0A926WIU6</accession>
<evidence type="ECO:0000313" key="2">
    <source>
        <dbReference type="Proteomes" id="UP000662185"/>
    </source>
</evidence>
<keyword evidence="2" id="KW-1185">Reference proteome</keyword>